<dbReference type="EMBL" id="MU394302">
    <property type="protein sequence ID" value="KAI6088382.1"/>
    <property type="molecule type" value="Genomic_DNA"/>
</dbReference>
<evidence type="ECO:0000313" key="2">
    <source>
        <dbReference type="Proteomes" id="UP001497680"/>
    </source>
</evidence>
<comment type="caution">
    <text evidence="1">The sequence shown here is derived from an EMBL/GenBank/DDBJ whole genome shotgun (WGS) entry which is preliminary data.</text>
</comment>
<reference evidence="1 2" key="1">
    <citation type="journal article" date="2022" name="New Phytol.">
        <title>Ecological generalism drives hyperdiversity of secondary metabolite gene clusters in xylarialean endophytes.</title>
        <authorList>
            <person name="Franco M.E.E."/>
            <person name="Wisecaver J.H."/>
            <person name="Arnold A.E."/>
            <person name="Ju Y.M."/>
            <person name="Slot J.C."/>
            <person name="Ahrendt S."/>
            <person name="Moore L.P."/>
            <person name="Eastman K.E."/>
            <person name="Scott K."/>
            <person name="Konkel Z."/>
            <person name="Mondo S.J."/>
            <person name="Kuo A."/>
            <person name="Hayes R.D."/>
            <person name="Haridas S."/>
            <person name="Andreopoulos B."/>
            <person name="Riley R."/>
            <person name="LaButti K."/>
            <person name="Pangilinan J."/>
            <person name="Lipzen A."/>
            <person name="Amirebrahimi M."/>
            <person name="Yan J."/>
            <person name="Adam C."/>
            <person name="Keymanesh K."/>
            <person name="Ng V."/>
            <person name="Louie K."/>
            <person name="Northen T."/>
            <person name="Drula E."/>
            <person name="Henrissat B."/>
            <person name="Hsieh H.M."/>
            <person name="Youens-Clark K."/>
            <person name="Lutzoni F."/>
            <person name="Miadlikowska J."/>
            <person name="Eastwood D.C."/>
            <person name="Hamelin R.C."/>
            <person name="Grigoriev I.V."/>
            <person name="U'Ren J.M."/>
        </authorList>
    </citation>
    <scope>NUCLEOTIDE SEQUENCE [LARGE SCALE GENOMIC DNA]</scope>
    <source>
        <strain evidence="1 2">ER1909</strain>
    </source>
</reference>
<gene>
    <name evidence="1" type="ORF">F4821DRAFT_94317</name>
</gene>
<proteinExistence type="predicted"/>
<keyword evidence="2" id="KW-1185">Reference proteome</keyword>
<name>A0ACC0D6I9_9PEZI</name>
<organism evidence="1 2">
    <name type="scientific">Hypoxylon rubiginosum</name>
    <dbReference type="NCBI Taxonomy" id="110542"/>
    <lineage>
        <taxon>Eukaryota</taxon>
        <taxon>Fungi</taxon>
        <taxon>Dikarya</taxon>
        <taxon>Ascomycota</taxon>
        <taxon>Pezizomycotina</taxon>
        <taxon>Sordariomycetes</taxon>
        <taxon>Xylariomycetidae</taxon>
        <taxon>Xylariales</taxon>
        <taxon>Hypoxylaceae</taxon>
        <taxon>Hypoxylon</taxon>
    </lineage>
</organism>
<dbReference type="Proteomes" id="UP001497680">
    <property type="component" value="Unassembled WGS sequence"/>
</dbReference>
<protein>
    <submittedName>
        <fullName evidence="1">Uncharacterized protein</fullName>
    </submittedName>
</protein>
<evidence type="ECO:0000313" key="1">
    <source>
        <dbReference type="EMBL" id="KAI6088382.1"/>
    </source>
</evidence>
<accession>A0ACC0D6I9</accession>
<sequence length="266" mass="29503">MPVREPKSLYWTTILIIAANFIHYFAIMVAEIFACKPISKAWDPLITEGHCINLLAVNSVSSSINVVSDIVILILPQLVIWRLNMSWKDKAGVSIVFLIALFACASAAIRLAYSIIIWIQYQSDALYYSWLGGIWTFPEITSGIVVSCLPVARGFVKSLPETGILSSVVSSITKIASLLKLSGYRRDSRYELGDLENDPATSPNQRRLWFTAYGVAGLTSLPESDSVRGIRLTDPDMFTERTLDGDSSNIRFRTDTCDSTDSRGSF</sequence>